<evidence type="ECO:0000256" key="6">
    <source>
        <dbReference type="ARBA" id="ARBA00034138"/>
    </source>
</evidence>
<keyword evidence="4" id="KW-0456">Lyase</keyword>
<evidence type="ECO:0000313" key="13">
    <source>
        <dbReference type="Proteomes" id="UP000474757"/>
    </source>
</evidence>
<evidence type="ECO:0000313" key="12">
    <source>
        <dbReference type="EMBL" id="NDU99449.1"/>
    </source>
</evidence>
<dbReference type="InterPro" id="IPR002433">
    <property type="entry name" value="Orn_de-COase"/>
</dbReference>
<accession>A0A6B2JN93</accession>
<keyword evidence="13" id="KW-1185">Reference proteome</keyword>
<dbReference type="Proteomes" id="UP000474757">
    <property type="component" value="Unassembled WGS sequence"/>
</dbReference>
<dbReference type="GO" id="GO:0033387">
    <property type="term" value="P:putrescine biosynthetic process from arginine, via ornithine"/>
    <property type="evidence" value="ECO:0007669"/>
    <property type="project" value="TreeGrafter"/>
</dbReference>
<evidence type="ECO:0000256" key="9">
    <source>
        <dbReference type="RuleBase" id="RU003737"/>
    </source>
</evidence>
<dbReference type="PANTHER" id="PTHR11482">
    <property type="entry name" value="ARGININE/DIAMINOPIMELATE/ORNITHINE DECARBOXYLASE"/>
    <property type="match status" value="1"/>
</dbReference>
<dbReference type="PRINTS" id="PR01182">
    <property type="entry name" value="ORNDCRBXLASE"/>
</dbReference>
<evidence type="ECO:0000256" key="3">
    <source>
        <dbReference type="ARBA" id="ARBA00022898"/>
    </source>
</evidence>
<evidence type="ECO:0000256" key="2">
    <source>
        <dbReference type="ARBA" id="ARBA00008872"/>
    </source>
</evidence>
<dbReference type="InterPro" id="IPR022644">
    <property type="entry name" value="De-COase2_N"/>
</dbReference>
<dbReference type="GO" id="GO:0004586">
    <property type="term" value="F:ornithine decarboxylase activity"/>
    <property type="evidence" value="ECO:0007669"/>
    <property type="project" value="UniProtKB-EC"/>
</dbReference>
<evidence type="ECO:0000256" key="7">
    <source>
        <dbReference type="ARBA" id="ARBA00049127"/>
    </source>
</evidence>
<dbReference type="InterPro" id="IPR022643">
    <property type="entry name" value="De-COase2_C"/>
</dbReference>
<dbReference type="InterPro" id="IPR000183">
    <property type="entry name" value="Orn/DAP/Arg_de-COase"/>
</dbReference>
<dbReference type="EMBL" id="JAAGAB010000001">
    <property type="protein sequence ID" value="NDU99449.1"/>
    <property type="molecule type" value="Genomic_DNA"/>
</dbReference>
<dbReference type="AlphaFoldDB" id="A0A6B2JN93"/>
<dbReference type="Pfam" id="PF02784">
    <property type="entry name" value="Orn_Arg_deC_N"/>
    <property type="match status" value="1"/>
</dbReference>
<dbReference type="PRINTS" id="PR01179">
    <property type="entry name" value="ODADCRBXLASE"/>
</dbReference>
<comment type="pathway">
    <text evidence="5">Amine and polyamine biosynthesis; putrescine biosynthesis via L-ornithine pathway; putrescine from L-ornithine: step 1/1.</text>
</comment>
<dbReference type="SUPFAM" id="SSF50621">
    <property type="entry name" value="Alanine racemase C-terminal domain-like"/>
    <property type="match status" value="1"/>
</dbReference>
<dbReference type="PANTHER" id="PTHR11482:SF6">
    <property type="entry name" value="ORNITHINE DECARBOXYLASE 1-RELATED"/>
    <property type="match status" value="1"/>
</dbReference>
<feature type="domain" description="Orn/DAP/Arg decarboxylase 2 N-terminal" evidence="11">
    <location>
        <begin position="32"/>
        <end position="259"/>
    </location>
</feature>
<sequence length="374" mass="39630">MLQKAILAERPQDWLVAHGGEMPVQFFCPPALEAKHRAFREGFPGEVTFAVKSNPAEAVLTQLHAGGMAGFDVASPAEIALMQRLAPGAHLHYHNPVRSPGEIALAKAAGATSWAVDRPGELEKLLAADLPREAEFAVRLDLPVEGAAYAFSAKFGAGPAEAAKLMRRAASAGRRVSLTFHVGTQCDEPSAWAAYLETAAELMEETGIRLASVNVGGGFPSARSGEPAELAPIFETISSFAPRFPGARLVCEPGRGLVADAFAYAVRIKSLDRGDAILNDGIYGGLSEFVTLGLSAFEVVAGDGRELSESHQPHRLWGPTCDSLDRLPGEPLLPADVEEGDWLLFSAMGAYLYGVNTAFNGYGAWDEVSVSSLG</sequence>
<dbReference type="Gene3D" id="2.40.37.10">
    <property type="entry name" value="Lyase, Ornithine Decarboxylase, Chain A, domain 1"/>
    <property type="match status" value="1"/>
</dbReference>
<comment type="caution">
    <text evidence="12">The sequence shown here is derived from an EMBL/GenBank/DDBJ whole genome shotgun (WGS) entry which is preliminary data.</text>
</comment>
<evidence type="ECO:0000256" key="1">
    <source>
        <dbReference type="ARBA" id="ARBA00001933"/>
    </source>
</evidence>
<dbReference type="InterPro" id="IPR009006">
    <property type="entry name" value="Ala_racemase/Decarboxylase_C"/>
</dbReference>
<dbReference type="EC" id="4.1.1.17" evidence="6"/>
<feature type="modified residue" description="N6-(pyridoxal phosphate)lysine" evidence="8">
    <location>
        <position position="52"/>
    </location>
</feature>
<evidence type="ECO:0000256" key="8">
    <source>
        <dbReference type="PIRSR" id="PIRSR600183-50"/>
    </source>
</evidence>
<evidence type="ECO:0000256" key="4">
    <source>
        <dbReference type="ARBA" id="ARBA00023239"/>
    </source>
</evidence>
<dbReference type="SUPFAM" id="SSF51419">
    <property type="entry name" value="PLP-binding barrel"/>
    <property type="match status" value="1"/>
</dbReference>
<feature type="active site" description="Proton donor" evidence="8">
    <location>
        <position position="321"/>
    </location>
</feature>
<feature type="domain" description="Orn/DAP/Arg decarboxylase 2 C-terminal" evidence="10">
    <location>
        <begin position="261"/>
        <end position="349"/>
    </location>
</feature>
<keyword evidence="3 8" id="KW-0663">Pyridoxal phosphate</keyword>
<dbReference type="Pfam" id="PF00278">
    <property type="entry name" value="Orn_DAP_Arg_deC"/>
    <property type="match status" value="1"/>
</dbReference>
<comment type="cofactor">
    <cofactor evidence="1 8">
        <name>pyridoxal 5'-phosphate</name>
        <dbReference type="ChEBI" id="CHEBI:597326"/>
    </cofactor>
</comment>
<dbReference type="InterPro" id="IPR029066">
    <property type="entry name" value="PLP-binding_barrel"/>
</dbReference>
<dbReference type="GO" id="GO:0005737">
    <property type="term" value="C:cytoplasm"/>
    <property type="evidence" value="ECO:0007669"/>
    <property type="project" value="TreeGrafter"/>
</dbReference>
<dbReference type="RefSeq" id="WP_163888953.1">
    <property type="nucleotide sequence ID" value="NZ_JAAFYS010000001.1"/>
</dbReference>
<dbReference type="InterPro" id="IPR022653">
    <property type="entry name" value="De-COase2_pyr-phos_BS"/>
</dbReference>
<name>A0A6B2JN93_9RHOB</name>
<dbReference type="Gene3D" id="3.20.20.10">
    <property type="entry name" value="Alanine racemase"/>
    <property type="match status" value="1"/>
</dbReference>
<gene>
    <name evidence="12" type="ORF">GZA08_00510</name>
</gene>
<evidence type="ECO:0000256" key="5">
    <source>
        <dbReference type="ARBA" id="ARBA00034115"/>
    </source>
</evidence>
<comment type="similarity">
    <text evidence="2 9">Belongs to the Orn/Lys/Arg decarboxylase class-II family.</text>
</comment>
<proteinExistence type="inferred from homology"/>
<dbReference type="PROSITE" id="PS00878">
    <property type="entry name" value="ODR_DC_2_1"/>
    <property type="match status" value="1"/>
</dbReference>
<organism evidence="12 13">
    <name type="scientific">Pseudoroseicyclus tamaricis</name>
    <dbReference type="NCBI Taxonomy" id="2705421"/>
    <lineage>
        <taxon>Bacteria</taxon>
        <taxon>Pseudomonadati</taxon>
        <taxon>Pseudomonadota</taxon>
        <taxon>Alphaproteobacteria</taxon>
        <taxon>Rhodobacterales</taxon>
        <taxon>Paracoccaceae</taxon>
        <taxon>Pseudoroseicyclus</taxon>
    </lineage>
</organism>
<evidence type="ECO:0000259" key="10">
    <source>
        <dbReference type="Pfam" id="PF00278"/>
    </source>
</evidence>
<reference evidence="12 13" key="1">
    <citation type="submission" date="2020-02" db="EMBL/GenBank/DDBJ databases">
        <title>Pseudoroseicyclus tamarix, sp. nov., isolated from offshore sediment of a Tamarix chinensis forest.</title>
        <authorList>
            <person name="Gai Y."/>
        </authorList>
    </citation>
    <scope>NUCLEOTIDE SEQUENCE [LARGE SCALE GENOMIC DNA]</scope>
    <source>
        <strain evidence="12 13">CLL3-39</strain>
    </source>
</reference>
<comment type="catalytic activity">
    <reaction evidence="7">
        <text>L-ornithine + H(+) = putrescine + CO2</text>
        <dbReference type="Rhea" id="RHEA:22964"/>
        <dbReference type="ChEBI" id="CHEBI:15378"/>
        <dbReference type="ChEBI" id="CHEBI:16526"/>
        <dbReference type="ChEBI" id="CHEBI:46911"/>
        <dbReference type="ChEBI" id="CHEBI:326268"/>
        <dbReference type="EC" id="4.1.1.17"/>
    </reaction>
</comment>
<protein>
    <recommendedName>
        <fullName evidence="6">ornithine decarboxylase</fullName>
        <ecNumber evidence="6">4.1.1.17</ecNumber>
    </recommendedName>
</protein>
<evidence type="ECO:0000259" key="11">
    <source>
        <dbReference type="Pfam" id="PF02784"/>
    </source>
</evidence>